<dbReference type="AlphaFoldDB" id="A0A161Z328"/>
<evidence type="ECO:0000256" key="4">
    <source>
        <dbReference type="ARBA" id="ARBA00022692"/>
    </source>
</evidence>
<accession>A0A161Z328</accession>
<feature type="repeat" description="Solcar" evidence="9">
    <location>
        <begin position="42"/>
        <end position="126"/>
    </location>
</feature>
<feature type="repeat" description="Solcar" evidence="9">
    <location>
        <begin position="162"/>
        <end position="247"/>
    </location>
</feature>
<dbReference type="EMBL" id="CM002801">
    <property type="protein sequence ID" value="KZN83736.1"/>
    <property type="molecule type" value="Genomic_DNA"/>
</dbReference>
<feature type="compositionally biased region" description="Low complexity" evidence="11">
    <location>
        <begin position="322"/>
        <end position="332"/>
    </location>
</feature>
<proteinExistence type="inferred from homology"/>
<dbReference type="PANTHER" id="PTHR45667">
    <property type="entry name" value="S-ADENOSYLMETHIONINE MITOCHONDRIAL CARRIER PROTEIN"/>
    <property type="match status" value="1"/>
</dbReference>
<evidence type="ECO:0000256" key="12">
    <source>
        <dbReference type="SAM" id="Phobius"/>
    </source>
</evidence>
<organism evidence="13">
    <name type="scientific">Penicillium chrysogenum</name>
    <name type="common">Penicillium notatum</name>
    <dbReference type="NCBI Taxonomy" id="5076"/>
    <lineage>
        <taxon>Eukaryota</taxon>
        <taxon>Fungi</taxon>
        <taxon>Dikarya</taxon>
        <taxon>Ascomycota</taxon>
        <taxon>Pezizomycotina</taxon>
        <taxon>Eurotiomycetes</taxon>
        <taxon>Eurotiomycetidae</taxon>
        <taxon>Eurotiales</taxon>
        <taxon>Aspergillaceae</taxon>
        <taxon>Penicillium</taxon>
        <taxon>Penicillium chrysogenum species complex</taxon>
    </lineage>
</organism>
<keyword evidence="4 9" id="KW-0812">Transmembrane</keyword>
<feature type="repeat" description="Solcar" evidence="9">
    <location>
        <begin position="275"/>
        <end position="386"/>
    </location>
</feature>
<evidence type="ECO:0000256" key="1">
    <source>
        <dbReference type="ARBA" id="ARBA00004141"/>
    </source>
</evidence>
<dbReference type="InterPro" id="IPR023395">
    <property type="entry name" value="MCP_dom_sf"/>
</dbReference>
<keyword evidence="3 10" id="KW-0813">Transport</keyword>
<feature type="region of interest" description="Disordered" evidence="11">
    <location>
        <begin position="252"/>
        <end position="272"/>
    </location>
</feature>
<evidence type="ECO:0000256" key="6">
    <source>
        <dbReference type="ARBA" id="ARBA00022792"/>
    </source>
</evidence>
<dbReference type="SUPFAM" id="SSF103506">
    <property type="entry name" value="Mitochondrial carrier"/>
    <property type="match status" value="1"/>
</dbReference>
<reference evidence="13" key="1">
    <citation type="journal article" date="2014" name="Genome Announc.">
        <title>Complete sequencing and chromosome-scale genome assembly of the industrial progenitor strain P2niaD18 from the penicillin producer Penicillium chrysogenum.</title>
        <authorList>
            <person name="Specht T."/>
            <person name="Dahlmann T.A."/>
            <person name="Zadra I."/>
            <person name="Kurnsteiner H."/>
            <person name="Kuck U."/>
        </authorList>
    </citation>
    <scope>NUCLEOTIDE SEQUENCE [LARGE SCALE GENOMIC DNA]</scope>
    <source>
        <strain evidence="13">P2niaD18</strain>
    </source>
</reference>
<evidence type="ECO:0000256" key="9">
    <source>
        <dbReference type="PROSITE-ProRule" id="PRU00282"/>
    </source>
</evidence>
<keyword evidence="5" id="KW-0677">Repeat</keyword>
<dbReference type="PROSITE" id="PS50920">
    <property type="entry name" value="SOLCAR"/>
    <property type="match status" value="3"/>
</dbReference>
<sequence length="412" mass="45532">MDKRRLNQLELFNDILFRYLIIYNGSFPDIWALSVFIFSMYNTPSDIWVAGAFAAVAVDFIVYPFDTLKTRVQSPDYEKVFKDARTGAVRRDLLFRGLYQGVWSVVFSTIPASGAFFTTYEAVKSIMYNSSAEAPTSITSGKRTFPDGSLNSLRLPFTHSLPTPIMHGIASSTGEMVSCLMITPAEVLKQNAQMIQGSQTNTSAMRQVLSRFRRHPWRLWSGYTALVGRNLPTTALQFPLFEYVRSHLINRRRQRKANRSNTGRPPSEQSDQLVERAGLTGIAAAISGTVAATVTTPIDVIKTRVMLSAGEAGASSQDPSTRAGARGSGVVSSGARTKTKSLISVGRNIVQYEGIRGLFKGGLIRAGWTAIALGLYLSLYEGGRFYLENRRKERDLLNGKLRRPTDEGVEGL</sequence>
<comment type="similarity">
    <text evidence="2 10">Belongs to the mitochondrial carrier (TC 2.A.29) family.</text>
</comment>
<dbReference type="Gene3D" id="1.50.40.10">
    <property type="entry name" value="Mitochondrial carrier domain"/>
    <property type="match status" value="2"/>
</dbReference>
<evidence type="ECO:0000256" key="7">
    <source>
        <dbReference type="ARBA" id="ARBA00022989"/>
    </source>
</evidence>
<feature type="transmembrane region" description="Helical" evidence="12">
    <location>
        <begin position="47"/>
        <end position="65"/>
    </location>
</feature>
<keyword evidence="6" id="KW-0999">Mitochondrion inner membrane</keyword>
<gene>
    <name evidence="13" type="ORF">EN45_108420</name>
</gene>
<evidence type="ECO:0000256" key="5">
    <source>
        <dbReference type="ARBA" id="ARBA00022737"/>
    </source>
</evidence>
<evidence type="ECO:0000256" key="2">
    <source>
        <dbReference type="ARBA" id="ARBA00006375"/>
    </source>
</evidence>
<evidence type="ECO:0000256" key="8">
    <source>
        <dbReference type="ARBA" id="ARBA00023136"/>
    </source>
</evidence>
<feature type="region of interest" description="Disordered" evidence="11">
    <location>
        <begin position="312"/>
        <end position="332"/>
    </location>
</feature>
<name>A0A161Z328_PENCH</name>
<evidence type="ECO:0000313" key="13">
    <source>
        <dbReference type="EMBL" id="KZN83736.1"/>
    </source>
</evidence>
<evidence type="ECO:0000256" key="11">
    <source>
        <dbReference type="SAM" id="MobiDB-lite"/>
    </source>
</evidence>
<feature type="transmembrane region" description="Helical" evidence="12">
    <location>
        <begin position="21"/>
        <end position="41"/>
    </location>
</feature>
<dbReference type="Pfam" id="PF00153">
    <property type="entry name" value="Mito_carr"/>
    <property type="match status" value="3"/>
</dbReference>
<dbReference type="InterPro" id="IPR018108">
    <property type="entry name" value="MCP_transmembrane"/>
</dbReference>
<evidence type="ECO:0000256" key="10">
    <source>
        <dbReference type="RuleBase" id="RU000488"/>
    </source>
</evidence>
<keyword evidence="6" id="KW-0496">Mitochondrion</keyword>
<evidence type="ECO:0000256" key="3">
    <source>
        <dbReference type="ARBA" id="ARBA00022448"/>
    </source>
</evidence>
<keyword evidence="8 9" id="KW-0472">Membrane</keyword>
<protein>
    <submittedName>
        <fullName evidence="13">S-adenosylmethionine mitochondrial carrier protein</fullName>
    </submittedName>
</protein>
<comment type="subcellular location">
    <subcellularLocation>
        <location evidence="1">Membrane</location>
        <topology evidence="1">Multi-pass membrane protein</topology>
    </subcellularLocation>
</comment>
<feature type="compositionally biased region" description="Polar residues" evidence="11">
    <location>
        <begin position="259"/>
        <end position="272"/>
    </location>
</feature>
<keyword evidence="7 12" id="KW-1133">Transmembrane helix</keyword>
<dbReference type="GO" id="GO:0016020">
    <property type="term" value="C:membrane"/>
    <property type="evidence" value="ECO:0007669"/>
    <property type="project" value="UniProtKB-SubCell"/>
</dbReference>
<dbReference type="Proteomes" id="UP000076449">
    <property type="component" value="Chromosome IV"/>
</dbReference>